<dbReference type="EMBL" id="VCAO01000002">
    <property type="protein sequence ID" value="TMM48767.1"/>
    <property type="molecule type" value="Genomic_DNA"/>
</dbReference>
<dbReference type="Gene3D" id="1.10.730.10">
    <property type="entry name" value="Isoleucyl-tRNA Synthetase, Domain 1"/>
    <property type="match status" value="1"/>
</dbReference>
<dbReference type="Pfam" id="PF03485">
    <property type="entry name" value="Arg_tRNA_synt_N"/>
    <property type="match status" value="1"/>
</dbReference>
<dbReference type="InterPro" id="IPR001412">
    <property type="entry name" value="aa-tRNA-synth_I_CS"/>
</dbReference>
<dbReference type="PANTHER" id="PTHR11956:SF5">
    <property type="entry name" value="ARGININE--TRNA LIGASE, CYTOPLASMIC"/>
    <property type="match status" value="1"/>
</dbReference>
<comment type="similarity">
    <text evidence="1 9 10">Belongs to the class-I aminoacyl-tRNA synthetase family.</text>
</comment>
<dbReference type="Pfam" id="PF00750">
    <property type="entry name" value="tRNA-synt_1d"/>
    <property type="match status" value="1"/>
</dbReference>
<evidence type="ECO:0000256" key="4">
    <source>
        <dbReference type="ARBA" id="ARBA00022741"/>
    </source>
</evidence>
<dbReference type="GO" id="GO:0005737">
    <property type="term" value="C:cytoplasm"/>
    <property type="evidence" value="ECO:0007669"/>
    <property type="project" value="UniProtKB-SubCell"/>
</dbReference>
<evidence type="ECO:0000259" key="11">
    <source>
        <dbReference type="SMART" id="SM00836"/>
    </source>
</evidence>
<keyword evidence="14" id="KW-1185">Reference proteome</keyword>
<dbReference type="InterPro" id="IPR035684">
    <property type="entry name" value="ArgRS_core"/>
</dbReference>
<evidence type="ECO:0000256" key="8">
    <source>
        <dbReference type="ARBA" id="ARBA00049339"/>
    </source>
</evidence>
<dbReference type="OrthoDB" id="9803211at2"/>
<dbReference type="AlphaFoldDB" id="A0A5S3P6J9"/>
<dbReference type="Gene3D" id="3.30.1360.70">
    <property type="entry name" value="Arginyl tRNA synthetase N-terminal domain"/>
    <property type="match status" value="1"/>
</dbReference>
<feature type="domain" description="Arginyl tRNA synthetase N-terminal" evidence="12">
    <location>
        <begin position="9"/>
        <end position="98"/>
    </location>
</feature>
<evidence type="ECO:0000256" key="3">
    <source>
        <dbReference type="ARBA" id="ARBA00022598"/>
    </source>
</evidence>
<dbReference type="NCBIfam" id="TIGR00456">
    <property type="entry name" value="argS"/>
    <property type="match status" value="1"/>
</dbReference>
<dbReference type="SMART" id="SM00836">
    <property type="entry name" value="DALR_1"/>
    <property type="match status" value="1"/>
</dbReference>
<dbReference type="Pfam" id="PF05746">
    <property type="entry name" value="DALR_1"/>
    <property type="match status" value="1"/>
</dbReference>
<dbReference type="InterPro" id="IPR001278">
    <property type="entry name" value="Arg-tRNA-ligase"/>
</dbReference>
<dbReference type="SUPFAM" id="SSF47323">
    <property type="entry name" value="Anticodon-binding domain of a subclass of class I aminoacyl-tRNA synthetases"/>
    <property type="match status" value="1"/>
</dbReference>
<dbReference type="InterPro" id="IPR008909">
    <property type="entry name" value="DALR_anticod-bd"/>
</dbReference>
<dbReference type="PRINTS" id="PR01038">
    <property type="entry name" value="TRNASYNTHARG"/>
</dbReference>
<dbReference type="Gene3D" id="3.40.50.620">
    <property type="entry name" value="HUPs"/>
    <property type="match status" value="1"/>
</dbReference>
<dbReference type="PROSITE" id="PS00178">
    <property type="entry name" value="AA_TRNA_LIGASE_I"/>
    <property type="match status" value="1"/>
</dbReference>
<dbReference type="InterPro" id="IPR014729">
    <property type="entry name" value="Rossmann-like_a/b/a_fold"/>
</dbReference>
<evidence type="ECO:0000256" key="2">
    <source>
        <dbReference type="ARBA" id="ARBA00022490"/>
    </source>
</evidence>
<dbReference type="SUPFAM" id="SSF52374">
    <property type="entry name" value="Nucleotidylyl transferase"/>
    <property type="match status" value="1"/>
</dbReference>
<accession>A0A5S3P6J9</accession>
<evidence type="ECO:0000256" key="6">
    <source>
        <dbReference type="ARBA" id="ARBA00022917"/>
    </source>
</evidence>
<dbReference type="InterPro" id="IPR009080">
    <property type="entry name" value="tRNAsynth_Ia_anticodon-bd"/>
</dbReference>
<comment type="caution">
    <text evidence="13">The sequence shown here is derived from an EMBL/GenBank/DDBJ whole genome shotgun (WGS) entry which is preliminary data.</text>
</comment>
<evidence type="ECO:0000256" key="5">
    <source>
        <dbReference type="ARBA" id="ARBA00022840"/>
    </source>
</evidence>
<keyword evidence="2 9" id="KW-0963">Cytoplasm</keyword>
<keyword evidence="7 9" id="KW-0030">Aminoacyl-tRNA synthetase</keyword>
<feature type="short sequence motif" description="'HIGH' region" evidence="9">
    <location>
        <begin position="135"/>
        <end position="145"/>
    </location>
</feature>
<dbReference type="CDD" id="cd00671">
    <property type="entry name" value="ArgRS_core"/>
    <property type="match status" value="1"/>
</dbReference>
<dbReference type="PANTHER" id="PTHR11956">
    <property type="entry name" value="ARGINYL-TRNA SYNTHETASE"/>
    <property type="match status" value="1"/>
</dbReference>
<dbReference type="SMART" id="SM01016">
    <property type="entry name" value="Arg_tRNA_synt_N"/>
    <property type="match status" value="1"/>
</dbReference>
<reference evidence="13 14" key="1">
    <citation type="submission" date="2019-05" db="EMBL/GenBank/DDBJ databases">
        <title>Erythrobacter marisflavi sp. nov., isolated from isolated from water of an estuary environment.</title>
        <authorList>
            <person name="Yoon J.-H."/>
        </authorList>
    </citation>
    <scope>NUCLEOTIDE SEQUENCE [LARGE SCALE GENOMIC DNA]</scope>
    <source>
        <strain evidence="13 14">KEM-5</strain>
    </source>
</reference>
<keyword evidence="3 9" id="KW-0436">Ligase</keyword>
<dbReference type="GO" id="GO:0004814">
    <property type="term" value="F:arginine-tRNA ligase activity"/>
    <property type="evidence" value="ECO:0007669"/>
    <property type="project" value="UniProtKB-UniRule"/>
</dbReference>
<comment type="catalytic activity">
    <reaction evidence="8 9">
        <text>tRNA(Arg) + L-arginine + ATP = L-arginyl-tRNA(Arg) + AMP + diphosphate</text>
        <dbReference type="Rhea" id="RHEA:20301"/>
        <dbReference type="Rhea" id="RHEA-COMP:9658"/>
        <dbReference type="Rhea" id="RHEA-COMP:9673"/>
        <dbReference type="ChEBI" id="CHEBI:30616"/>
        <dbReference type="ChEBI" id="CHEBI:32682"/>
        <dbReference type="ChEBI" id="CHEBI:33019"/>
        <dbReference type="ChEBI" id="CHEBI:78442"/>
        <dbReference type="ChEBI" id="CHEBI:78513"/>
        <dbReference type="ChEBI" id="CHEBI:456215"/>
        <dbReference type="EC" id="6.1.1.19"/>
    </reaction>
</comment>
<dbReference type="SUPFAM" id="SSF55190">
    <property type="entry name" value="Arginyl-tRNA synthetase (ArgRS), N-terminal 'additional' domain"/>
    <property type="match status" value="1"/>
</dbReference>
<feature type="domain" description="DALR anticodon binding" evidence="11">
    <location>
        <begin position="459"/>
        <end position="579"/>
    </location>
</feature>
<keyword evidence="4 9" id="KW-0547">Nucleotide-binding</keyword>
<comment type="subcellular location">
    <subcellularLocation>
        <location evidence="9">Cytoplasm</location>
    </subcellularLocation>
</comment>
<keyword evidence="5 9" id="KW-0067">ATP-binding</keyword>
<evidence type="ECO:0000259" key="12">
    <source>
        <dbReference type="SMART" id="SM01016"/>
    </source>
</evidence>
<evidence type="ECO:0000256" key="9">
    <source>
        <dbReference type="HAMAP-Rule" id="MF_00123"/>
    </source>
</evidence>
<organism evidence="13 14">
    <name type="scientific">Qipengyuania marisflavi</name>
    <dbReference type="NCBI Taxonomy" id="2486356"/>
    <lineage>
        <taxon>Bacteria</taxon>
        <taxon>Pseudomonadati</taxon>
        <taxon>Pseudomonadota</taxon>
        <taxon>Alphaproteobacteria</taxon>
        <taxon>Sphingomonadales</taxon>
        <taxon>Erythrobacteraceae</taxon>
        <taxon>Qipengyuania</taxon>
    </lineage>
</organism>
<evidence type="ECO:0000256" key="1">
    <source>
        <dbReference type="ARBA" id="ARBA00005594"/>
    </source>
</evidence>
<evidence type="ECO:0000256" key="10">
    <source>
        <dbReference type="RuleBase" id="RU363038"/>
    </source>
</evidence>
<dbReference type="GO" id="GO:0006420">
    <property type="term" value="P:arginyl-tRNA aminoacylation"/>
    <property type="evidence" value="ECO:0007669"/>
    <property type="project" value="UniProtKB-UniRule"/>
</dbReference>
<dbReference type="RefSeq" id="WP_138616611.1">
    <property type="nucleotide sequence ID" value="NZ_VCAO01000002.1"/>
</dbReference>
<proteinExistence type="inferred from homology"/>
<name>A0A5S3P6J9_9SPHN</name>
<evidence type="ECO:0000313" key="14">
    <source>
        <dbReference type="Proteomes" id="UP000309668"/>
    </source>
</evidence>
<dbReference type="GO" id="GO:0005524">
    <property type="term" value="F:ATP binding"/>
    <property type="evidence" value="ECO:0007669"/>
    <property type="project" value="UniProtKB-UniRule"/>
</dbReference>
<protein>
    <recommendedName>
        <fullName evidence="9">Arginine--tRNA ligase</fullName>
        <ecNumber evidence="9">6.1.1.19</ecNumber>
    </recommendedName>
    <alternativeName>
        <fullName evidence="9">Arginyl-tRNA synthetase</fullName>
        <shortName evidence="9">ArgRS</shortName>
    </alternativeName>
</protein>
<dbReference type="InterPro" id="IPR036695">
    <property type="entry name" value="Arg-tRNA-synth_N_sf"/>
</dbReference>
<evidence type="ECO:0000313" key="13">
    <source>
        <dbReference type="EMBL" id="TMM48767.1"/>
    </source>
</evidence>
<comment type="subunit">
    <text evidence="9">Monomer.</text>
</comment>
<dbReference type="Proteomes" id="UP000309668">
    <property type="component" value="Unassembled WGS sequence"/>
</dbReference>
<gene>
    <name evidence="9" type="primary">argS</name>
    <name evidence="13" type="ORF">FEV51_05050</name>
</gene>
<dbReference type="InterPro" id="IPR005148">
    <property type="entry name" value="Arg-tRNA-synth_N"/>
</dbReference>
<sequence length="579" mass="62700">MADMQTLHAAFVAKIDAVLNALEMEGALPPETARGNVAVEPPRDPSHGDLATNAAMVLAKQAGTNPRALADKIVAHIANDPDVVSAEIAGPGFINLRLSDDVWRRELAAIADLGADYGRSALGAGTRVNIEYVSANPTGPMHMGHCRGAVVGDALAGLLEFAGHPVTREYYINDAGGQVDVLARSAHLRYREALGEDIGAIPEGLYPGDYLTDIGQAIADLHGDKFVDLPESEWLSDFRKASVAAMMKLIRHDLELLGIKHDLFASEAELQAAGKPEAAEAWLRERDLVYDGVLEAPKGKAPPEDWEAVELPLFRSTKFGDDQDRPIRKSNGSWTYFGADLAYHMQKAEAADALIDIWGADHAGTVKRIKAAVAALSEGQGKPIPFDVKLIQMVQLMRGGEPVKMSKRSGSFVTLADVVSEVGKDVVRFTMLTRKPEAQMEFDFAKVVEASKDNPVFYLQYAHARIRSTLRKAGVEPSADHLDRLGDAELGLVREAAQFPRMVEAAAKAREPHRIAFFLGDLAAAFHSFWNMGNDDPAKRIILEADPELTAARLFVAAQVAQVIRNGLAILGVEAVEEM</sequence>
<evidence type="ECO:0000256" key="7">
    <source>
        <dbReference type="ARBA" id="ARBA00023146"/>
    </source>
</evidence>
<dbReference type="EC" id="6.1.1.19" evidence="9"/>
<keyword evidence="6 9" id="KW-0648">Protein biosynthesis</keyword>
<dbReference type="HAMAP" id="MF_00123">
    <property type="entry name" value="Arg_tRNA_synth"/>
    <property type="match status" value="1"/>
</dbReference>